<keyword evidence="2" id="KW-1185">Reference proteome</keyword>
<organism evidence="1 2">
    <name type="scientific">Sphingobium ummariense RL-3</name>
    <dbReference type="NCBI Taxonomy" id="1346791"/>
    <lineage>
        <taxon>Bacteria</taxon>
        <taxon>Pseudomonadati</taxon>
        <taxon>Pseudomonadota</taxon>
        <taxon>Alphaproteobacteria</taxon>
        <taxon>Sphingomonadales</taxon>
        <taxon>Sphingomonadaceae</taxon>
        <taxon>Sphingobium</taxon>
    </lineage>
</organism>
<reference evidence="1 2" key="1">
    <citation type="journal article" date="2013" name="Genome Announc.">
        <title>Draft Genome Sequence of Sphingobium ummariense Strain RL-3, a Hexachlorocyclohexane-Degrading Bacterium.</title>
        <authorList>
            <person name="Kohli P."/>
            <person name="Dua A."/>
            <person name="Sangwan N."/>
            <person name="Oldach P."/>
            <person name="Khurana J.P."/>
            <person name="Lal R."/>
        </authorList>
    </citation>
    <scope>NUCLEOTIDE SEQUENCE [LARGE SCALE GENOMIC DNA]</scope>
    <source>
        <strain evidence="1 2">RL-3</strain>
    </source>
</reference>
<evidence type="ECO:0000313" key="1">
    <source>
        <dbReference type="EMBL" id="EQB29713.1"/>
    </source>
</evidence>
<name>T0K8K3_9SPHN</name>
<sequence>MPASIARARGDDGLLDRHLRVQTTQIIEIGMVGVQPPERIF</sequence>
<dbReference type="AlphaFoldDB" id="T0K8K3"/>
<evidence type="ECO:0000313" key="2">
    <source>
        <dbReference type="Proteomes" id="UP000015523"/>
    </source>
</evidence>
<dbReference type="Proteomes" id="UP000015523">
    <property type="component" value="Unassembled WGS sequence"/>
</dbReference>
<dbReference type="EMBL" id="AUWY01000136">
    <property type="protein sequence ID" value="EQB29713.1"/>
    <property type="molecule type" value="Genomic_DNA"/>
</dbReference>
<comment type="caution">
    <text evidence="1">The sequence shown here is derived from an EMBL/GenBank/DDBJ whole genome shotgun (WGS) entry which is preliminary data.</text>
</comment>
<proteinExistence type="predicted"/>
<gene>
    <name evidence="1" type="ORF">M529_23330</name>
</gene>
<protein>
    <submittedName>
        <fullName evidence="1">Uncharacterized protein</fullName>
    </submittedName>
</protein>
<accession>T0K8K3</accession>